<gene>
    <name evidence="2" type="ORF">BN1204_004670</name>
</gene>
<evidence type="ECO:0008006" key="3">
    <source>
        <dbReference type="Google" id="ProtNLM"/>
    </source>
</evidence>
<protein>
    <recommendedName>
        <fullName evidence="3">Dense granule protein GRA12</fullName>
    </recommendedName>
</protein>
<keyword evidence="1" id="KW-1133">Transmembrane helix</keyword>
<evidence type="ECO:0000313" key="2">
    <source>
        <dbReference type="EMBL" id="CEL64579.1"/>
    </source>
</evidence>
<dbReference type="EMBL" id="LN714476">
    <property type="protein sequence ID" value="CEL64579.1"/>
    <property type="molecule type" value="Genomic_DNA"/>
</dbReference>
<proteinExistence type="predicted"/>
<accession>A0A0F7U488</accession>
<feature type="transmembrane region" description="Helical" evidence="1">
    <location>
        <begin position="12"/>
        <end position="34"/>
    </location>
</feature>
<keyword evidence="1" id="KW-0812">Transmembrane</keyword>
<sequence length="405" mass="45247">MRVRFRCQGTRLARVATLFVVLVTCLLLPIAALVGQRRTGVDGRFRMRVPIGSWKIVGGACLVGEPNNLVVDAVPTVDEKGVQTMLVTGPSSGLCRWLTGRVQLHNEMKAAWEQALSTEKSQHSWWRLWQRLTLWLKEFPSPQIIATVTYFDFSDGDKSSSPTPWFTAMFAYESPPPAESFGVFSHLEESFVVFPGAAPKEVTLLLNPSPTFNTVLPQEEQPTIVPDMNDVFSFFGQNMERAEHTRAAFRVDYDEIVTTPITFNLKLADFWSFGGDCMIQGNFVITWDEASTPCLHIHQATMNLVTAYLADKIEAIKFTARGIDFFRNVVPGVAAVVEKPPFRAPGGTPLLDWTNKMVYLGFLTDPLLKRKFSRAKKILSHIRWQMAASVAEGILNPGVFFGPPS</sequence>
<reference evidence="2" key="1">
    <citation type="journal article" date="2015" name="PLoS ONE">
        <title>Comprehensive Evaluation of Toxoplasma gondii VEG and Neospora caninum LIV Genomes with Tachyzoite Stage Transcriptome and Proteome Defines Novel Transcript Features.</title>
        <authorList>
            <person name="Ramaprasad A."/>
            <person name="Mourier T."/>
            <person name="Naeem R."/>
            <person name="Malas T.B."/>
            <person name="Moussa E."/>
            <person name="Panigrahi A."/>
            <person name="Vermont S.J."/>
            <person name="Otto T.D."/>
            <person name="Wastling J."/>
            <person name="Pain A."/>
        </authorList>
    </citation>
    <scope>NUCLEOTIDE SEQUENCE</scope>
    <source>
        <strain evidence="2">Liverpool</strain>
    </source>
</reference>
<organism evidence="2">
    <name type="scientific">Neospora caninum (strain Liverpool)</name>
    <dbReference type="NCBI Taxonomy" id="572307"/>
    <lineage>
        <taxon>Eukaryota</taxon>
        <taxon>Sar</taxon>
        <taxon>Alveolata</taxon>
        <taxon>Apicomplexa</taxon>
        <taxon>Conoidasida</taxon>
        <taxon>Coccidia</taxon>
        <taxon>Eucoccidiorida</taxon>
        <taxon>Eimeriorina</taxon>
        <taxon>Sarcocystidae</taxon>
        <taxon>Neospora</taxon>
    </lineage>
</organism>
<dbReference type="AlphaFoldDB" id="A0A0F7U488"/>
<evidence type="ECO:0000256" key="1">
    <source>
        <dbReference type="SAM" id="Phobius"/>
    </source>
</evidence>
<name>A0A0F7U488_NEOCL</name>
<keyword evidence="1" id="KW-0472">Membrane</keyword>